<gene>
    <name evidence="2" type="ORF">EDB95_3647</name>
</gene>
<keyword evidence="3" id="KW-1185">Reference proteome</keyword>
<organism evidence="2 3">
    <name type="scientific">Dinghuibacter silviterrae</name>
    <dbReference type="NCBI Taxonomy" id="1539049"/>
    <lineage>
        <taxon>Bacteria</taxon>
        <taxon>Pseudomonadati</taxon>
        <taxon>Bacteroidota</taxon>
        <taxon>Chitinophagia</taxon>
        <taxon>Chitinophagales</taxon>
        <taxon>Chitinophagaceae</taxon>
        <taxon>Dinghuibacter</taxon>
    </lineage>
</organism>
<reference evidence="2 3" key="1">
    <citation type="submission" date="2019-03" db="EMBL/GenBank/DDBJ databases">
        <title>Genomic Encyclopedia of Type Strains, Phase IV (KMG-IV): sequencing the most valuable type-strain genomes for metagenomic binning, comparative biology and taxonomic classification.</title>
        <authorList>
            <person name="Goeker M."/>
        </authorList>
    </citation>
    <scope>NUCLEOTIDE SEQUENCE [LARGE SCALE GENOMIC DNA]</scope>
    <source>
        <strain evidence="2 3">DSM 100059</strain>
    </source>
</reference>
<comment type="caution">
    <text evidence="2">The sequence shown here is derived from an EMBL/GenBank/DDBJ whole genome shotgun (WGS) entry which is preliminary data.</text>
</comment>
<evidence type="ECO:0000256" key="1">
    <source>
        <dbReference type="SAM" id="Phobius"/>
    </source>
</evidence>
<proteinExistence type="predicted"/>
<sequence>MKFDRRVDILLNVILPLSLGLFIYWSAQRISIPAVLKNYLPDGCWAYAFISSILIIWDRKVNIRWITPVFLLSACFELLQYRHLIPGTGDVKDVAVYFLFFSIALILNQIFRTLSH</sequence>
<dbReference type="RefSeq" id="WP_133995553.1">
    <property type="nucleotide sequence ID" value="NZ_SODV01000002.1"/>
</dbReference>
<keyword evidence="1" id="KW-1133">Transmembrane helix</keyword>
<dbReference type="AlphaFoldDB" id="A0A4R8DE78"/>
<feature type="transmembrane region" description="Helical" evidence="1">
    <location>
        <begin position="64"/>
        <end position="82"/>
    </location>
</feature>
<feature type="transmembrane region" description="Helical" evidence="1">
    <location>
        <begin position="9"/>
        <end position="27"/>
    </location>
</feature>
<dbReference type="OrthoDB" id="1069342at2"/>
<dbReference type="Proteomes" id="UP000294498">
    <property type="component" value="Unassembled WGS sequence"/>
</dbReference>
<protein>
    <recommendedName>
        <fullName evidence="4">VanZ-like domain-containing protein</fullName>
    </recommendedName>
</protein>
<keyword evidence="1" id="KW-0812">Transmembrane</keyword>
<dbReference type="EMBL" id="SODV01000002">
    <property type="protein sequence ID" value="TDW95833.1"/>
    <property type="molecule type" value="Genomic_DNA"/>
</dbReference>
<evidence type="ECO:0000313" key="3">
    <source>
        <dbReference type="Proteomes" id="UP000294498"/>
    </source>
</evidence>
<keyword evidence="1" id="KW-0472">Membrane</keyword>
<evidence type="ECO:0008006" key="4">
    <source>
        <dbReference type="Google" id="ProtNLM"/>
    </source>
</evidence>
<accession>A0A4R8DE78</accession>
<feature type="transmembrane region" description="Helical" evidence="1">
    <location>
        <begin position="94"/>
        <end position="111"/>
    </location>
</feature>
<evidence type="ECO:0000313" key="2">
    <source>
        <dbReference type="EMBL" id="TDW95833.1"/>
    </source>
</evidence>
<name>A0A4R8DE78_9BACT</name>
<feature type="transmembrane region" description="Helical" evidence="1">
    <location>
        <begin position="39"/>
        <end position="57"/>
    </location>
</feature>